<evidence type="ECO:0000313" key="1">
    <source>
        <dbReference type="EMBL" id="EAC7479686.1"/>
    </source>
</evidence>
<accession>A0A684NHS4</accession>
<evidence type="ECO:0000313" key="4">
    <source>
        <dbReference type="Proteomes" id="UP000544530"/>
    </source>
</evidence>
<dbReference type="Proteomes" id="UP000544530">
    <property type="component" value="Unassembled WGS sequence"/>
</dbReference>
<organism evidence="1 3">
    <name type="scientific">Listeria monocytogenes</name>
    <dbReference type="NCBI Taxonomy" id="1639"/>
    <lineage>
        <taxon>Bacteria</taxon>
        <taxon>Bacillati</taxon>
        <taxon>Bacillota</taxon>
        <taxon>Bacilli</taxon>
        <taxon>Bacillales</taxon>
        <taxon>Listeriaceae</taxon>
        <taxon>Listeria</taxon>
    </lineage>
</organism>
<dbReference type="KEGG" id="lmv:Y193_10225"/>
<dbReference type="EMBL" id="JACAVN010000010">
    <property type="protein sequence ID" value="NYA02749.1"/>
    <property type="molecule type" value="Genomic_DNA"/>
</dbReference>
<comment type="caution">
    <text evidence="1">The sequence shown here is derived from an EMBL/GenBank/DDBJ whole genome shotgun (WGS) entry which is preliminary data.</text>
</comment>
<proteinExistence type="predicted"/>
<dbReference type="EMBL" id="AAAJWF010000001">
    <property type="protein sequence ID" value="EAC7479686.1"/>
    <property type="molecule type" value="Genomic_DNA"/>
</dbReference>
<sequence>MEHYTIEQDFDQFCLARIESICERDSNHKEFQEKTRSYYKLRDQLEELWKPEIIRYLDALEKYQIEAFLYIYREAFKEGIRFAHR</sequence>
<evidence type="ECO:0000313" key="3">
    <source>
        <dbReference type="Proteomes" id="UP000368512"/>
    </source>
</evidence>
<dbReference type="Proteomes" id="UP000368512">
    <property type="component" value="Unassembled WGS sequence"/>
</dbReference>
<dbReference type="AlphaFoldDB" id="A0A684NHS4"/>
<gene>
    <name evidence="1" type="ORF">DQ70_03180</name>
    <name evidence="2" type="ORF">HZJ64_12975</name>
</gene>
<name>A0A684NHS4_LISMN</name>
<protein>
    <submittedName>
        <fullName evidence="1">Uncharacterized protein</fullName>
    </submittedName>
</protein>
<reference evidence="1 3" key="1">
    <citation type="submission" date="2018-06" db="EMBL/GenBank/DDBJ databases">
        <authorList>
            <consortium name="GenomeTrakr: Next Generation Sequencing Network for Food Pathogen Tracability"/>
        </authorList>
    </citation>
    <scope>NUCLEOTIDE SEQUENCE [LARGE SCALE GENOMIC DNA]</scope>
    <source>
        <strain evidence="1 3">CFSAN008042</strain>
    </source>
</reference>
<evidence type="ECO:0000313" key="2">
    <source>
        <dbReference type="EMBL" id="NYA02749.1"/>
    </source>
</evidence>
<reference evidence="2 4" key="2">
    <citation type="submission" date="2020-06" db="EMBL/GenBank/DDBJ databases">
        <title>Two Listeria outbreaks in Switzerland in 2018 and 2020.</title>
        <authorList>
            <person name="Stevens M.J.A."/>
            <person name="Bloemberg G."/>
            <person name="Nusch-Inderbinnen M."/>
            <person name="Stephan R."/>
        </authorList>
    </citation>
    <scope>NUCLEOTIDE SEQUENCE [LARGE SCALE GENOMIC DNA]</scope>
    <source>
        <strain evidence="2 4">N18-0707</strain>
    </source>
</reference>